<organism evidence="7 8">
    <name type="scientific">Piscinibacter gummiphilus</name>
    <dbReference type="NCBI Taxonomy" id="946333"/>
    <lineage>
        <taxon>Bacteria</taxon>
        <taxon>Pseudomonadati</taxon>
        <taxon>Pseudomonadota</taxon>
        <taxon>Betaproteobacteria</taxon>
        <taxon>Burkholderiales</taxon>
        <taxon>Sphaerotilaceae</taxon>
        <taxon>Piscinibacter</taxon>
    </lineage>
</organism>
<dbReference type="AlphaFoldDB" id="A0A1W6L7J5"/>
<keyword evidence="3" id="KW-0472">Membrane</keyword>
<evidence type="ECO:0000313" key="7">
    <source>
        <dbReference type="EMBL" id="ARN20311.1"/>
    </source>
</evidence>
<keyword evidence="4" id="KW-0564">Palmitate</keyword>
<accession>A0A1W6L7J5</accession>
<keyword evidence="8" id="KW-1185">Reference proteome</keyword>
<protein>
    <recommendedName>
        <fullName evidence="6">Lipoprotein YgdI/YgdR-like SH3-like domain-containing protein</fullName>
    </recommendedName>
</protein>
<sequence>MNVRFTPLAAILLASLLTACSTTEYIMSTTEGRLIVSSGRPDLDEKTGTYTYKDANGKEATIPKAAVVQIMER</sequence>
<name>A0A1W6L7J5_9BURK</name>
<dbReference type="Gene3D" id="2.30.30.100">
    <property type="match status" value="1"/>
</dbReference>
<proteinExistence type="predicted"/>
<dbReference type="InterPro" id="IPR047807">
    <property type="entry name" value="YgdI/YgdR-like_SH3-like"/>
</dbReference>
<evidence type="ECO:0000256" key="1">
    <source>
        <dbReference type="ARBA" id="ARBA00022475"/>
    </source>
</evidence>
<dbReference type="Proteomes" id="UP000193427">
    <property type="component" value="Chromosome"/>
</dbReference>
<evidence type="ECO:0000256" key="2">
    <source>
        <dbReference type="ARBA" id="ARBA00022729"/>
    </source>
</evidence>
<dbReference type="NCBIfam" id="NF033216">
    <property type="entry name" value="lipo_YgdI_YgdR"/>
    <property type="match status" value="1"/>
</dbReference>
<dbReference type="InterPro" id="IPR010305">
    <property type="entry name" value="YgdI/YgdR-like"/>
</dbReference>
<dbReference type="RefSeq" id="WP_085750583.1">
    <property type="nucleotide sequence ID" value="NZ_BSPR01000014.1"/>
</dbReference>
<dbReference type="SUPFAM" id="SSF50182">
    <property type="entry name" value="Sm-like ribonucleoproteins"/>
    <property type="match status" value="1"/>
</dbReference>
<keyword evidence="1" id="KW-1003">Cell membrane</keyword>
<feature type="domain" description="Lipoprotein YgdI/YgdR-like SH3-like" evidence="6">
    <location>
        <begin position="24"/>
        <end position="72"/>
    </location>
</feature>
<dbReference type="InterPro" id="IPR010920">
    <property type="entry name" value="LSM_dom_sf"/>
</dbReference>
<dbReference type="EMBL" id="CP015118">
    <property type="protein sequence ID" value="ARN20311.1"/>
    <property type="molecule type" value="Genomic_DNA"/>
</dbReference>
<evidence type="ECO:0000256" key="4">
    <source>
        <dbReference type="ARBA" id="ARBA00023139"/>
    </source>
</evidence>
<gene>
    <name evidence="7" type="ORF">A4W93_10575</name>
</gene>
<keyword evidence="5" id="KW-0449">Lipoprotein</keyword>
<dbReference type="STRING" id="946333.A4W93_10575"/>
<dbReference type="KEGG" id="rgu:A4W93_10575"/>
<evidence type="ECO:0000256" key="5">
    <source>
        <dbReference type="ARBA" id="ARBA00023288"/>
    </source>
</evidence>
<evidence type="ECO:0000259" key="6">
    <source>
        <dbReference type="Pfam" id="PF06004"/>
    </source>
</evidence>
<reference evidence="7 8" key="1">
    <citation type="submission" date="2016-04" db="EMBL/GenBank/DDBJ databases">
        <title>Complete genome sequence of natural rubber-degrading, novel Gram-negative bacterium, Rhizobacter gummiphilus strain NS21.</title>
        <authorList>
            <person name="Tabata M."/>
            <person name="Kasai D."/>
            <person name="Fukuda M."/>
        </authorList>
    </citation>
    <scope>NUCLEOTIDE SEQUENCE [LARGE SCALE GENOMIC DNA]</scope>
    <source>
        <strain evidence="7 8">NS21</strain>
    </source>
</reference>
<keyword evidence="2" id="KW-0732">Signal</keyword>
<dbReference type="PANTHER" id="PTHR37011:SF1">
    <property type="entry name" value="POT FAMILY PEPTIDE TRANSPORT PROTEIN"/>
    <property type="match status" value="1"/>
</dbReference>
<dbReference type="Pfam" id="PF06004">
    <property type="entry name" value="DUF903"/>
    <property type="match status" value="1"/>
</dbReference>
<evidence type="ECO:0000256" key="3">
    <source>
        <dbReference type="ARBA" id="ARBA00023136"/>
    </source>
</evidence>
<evidence type="ECO:0000313" key="8">
    <source>
        <dbReference type="Proteomes" id="UP000193427"/>
    </source>
</evidence>
<dbReference type="PROSITE" id="PS51257">
    <property type="entry name" value="PROKAR_LIPOPROTEIN"/>
    <property type="match status" value="1"/>
</dbReference>
<dbReference type="PANTHER" id="PTHR37011">
    <property type="entry name" value="POT FAMILY PEPTIDE TRANSPORT PROTEIN-RELATED"/>
    <property type="match status" value="1"/>
</dbReference>